<dbReference type="Proteomes" id="UP000030652">
    <property type="component" value="Unassembled WGS sequence"/>
</dbReference>
<dbReference type="EMBL" id="JRYO01000159">
    <property type="protein sequence ID" value="KHE91963.1"/>
    <property type="molecule type" value="Genomic_DNA"/>
</dbReference>
<dbReference type="eggNOG" id="ENOG50330HG">
    <property type="taxonomic scope" value="Bacteria"/>
</dbReference>
<dbReference type="SUPFAM" id="SSF143880">
    <property type="entry name" value="NE0471 N-terminal domain-like"/>
    <property type="match status" value="1"/>
</dbReference>
<evidence type="ECO:0000313" key="2">
    <source>
        <dbReference type="Proteomes" id="UP000030652"/>
    </source>
</evidence>
<sequence>MYLSVISVKPLDGYKLLIKFENKEERIFDVSPYFNIGKFAELKDISLFNTVTVKFDSIEWANHLDIDPELLYEKNVKVETQHITTQSS</sequence>
<dbReference type="InterPro" id="IPR036782">
    <property type="entry name" value="NE0471-like_N"/>
</dbReference>
<name>A0A0B0ELF5_9BACT</name>
<evidence type="ECO:0000313" key="1">
    <source>
        <dbReference type="EMBL" id="KHE91963.1"/>
    </source>
</evidence>
<dbReference type="Gene3D" id="3.30.2020.10">
    <property type="entry name" value="NE0471-like N-terminal domain"/>
    <property type="match status" value="1"/>
</dbReference>
<comment type="caution">
    <text evidence="1">The sequence shown here is derived from an EMBL/GenBank/DDBJ whole genome shotgun (WGS) entry which is preliminary data.</text>
</comment>
<dbReference type="Pfam" id="PF10387">
    <property type="entry name" value="DUF2442"/>
    <property type="match status" value="1"/>
</dbReference>
<dbReference type="AlphaFoldDB" id="A0A0B0ELF5"/>
<dbReference type="InterPro" id="IPR018841">
    <property type="entry name" value="DUF2442"/>
</dbReference>
<organism evidence="1 2">
    <name type="scientific">Candidatus Scalindua brodae</name>
    <dbReference type="NCBI Taxonomy" id="237368"/>
    <lineage>
        <taxon>Bacteria</taxon>
        <taxon>Pseudomonadati</taxon>
        <taxon>Planctomycetota</taxon>
        <taxon>Candidatus Brocadiia</taxon>
        <taxon>Candidatus Brocadiales</taxon>
        <taxon>Candidatus Scalinduaceae</taxon>
        <taxon>Candidatus Scalindua</taxon>
    </lineage>
</organism>
<protein>
    <recommendedName>
        <fullName evidence="3">DUF2442 domain-containing protein</fullName>
    </recommendedName>
</protein>
<reference evidence="1 2" key="1">
    <citation type="submission" date="2014-10" db="EMBL/GenBank/DDBJ databases">
        <title>Draft genome of anammox bacterium scalindua brodae, obtained using differential coverage binning of sequence data from two enrichment reactors.</title>
        <authorList>
            <person name="Speth D.R."/>
            <person name="Russ L."/>
            <person name="Kartal B."/>
            <person name="Op den Camp H.J."/>
            <person name="Dutilh B.E."/>
            <person name="Jetten M.S."/>
        </authorList>
    </citation>
    <scope>NUCLEOTIDE SEQUENCE [LARGE SCALE GENOMIC DNA]</scope>
    <source>
        <strain evidence="1">RU1</strain>
    </source>
</reference>
<gene>
    <name evidence="1" type="ORF">SCABRO_02275</name>
</gene>
<proteinExistence type="predicted"/>
<evidence type="ECO:0008006" key="3">
    <source>
        <dbReference type="Google" id="ProtNLM"/>
    </source>
</evidence>
<accession>A0A0B0ELF5</accession>